<keyword evidence="1" id="KW-1185">Reference proteome</keyword>
<sequence>MKSVRLAGSKVDKATTFNINGNFLKTLTFTIAQMAEPTAYLHFTPLRPPLLERHMLLFKDHNYSSSNLFVDEILIASTPLINPLLLPYAHYKY</sequence>
<protein>
    <submittedName>
        <fullName evidence="2">Uncharacterized protein</fullName>
    </submittedName>
</protein>
<dbReference type="AlphaFoldDB" id="A0A0M3IJN6"/>
<proteinExistence type="predicted"/>
<accession>A0A0M3IJN6</accession>
<dbReference type="WBParaSite" id="ALUE_0001888201-mRNA-1">
    <property type="protein sequence ID" value="ALUE_0001888201-mRNA-1"/>
    <property type="gene ID" value="ALUE_0001888201"/>
</dbReference>
<evidence type="ECO:0000313" key="2">
    <source>
        <dbReference type="WBParaSite" id="ALUE_0001888201-mRNA-1"/>
    </source>
</evidence>
<dbReference type="Proteomes" id="UP000036681">
    <property type="component" value="Unplaced"/>
</dbReference>
<name>A0A0M3IJN6_ASCLU</name>
<reference evidence="2" key="1">
    <citation type="submission" date="2017-02" db="UniProtKB">
        <authorList>
            <consortium name="WormBaseParasite"/>
        </authorList>
    </citation>
    <scope>IDENTIFICATION</scope>
</reference>
<organism evidence="1 2">
    <name type="scientific">Ascaris lumbricoides</name>
    <name type="common">Giant roundworm</name>
    <dbReference type="NCBI Taxonomy" id="6252"/>
    <lineage>
        <taxon>Eukaryota</taxon>
        <taxon>Metazoa</taxon>
        <taxon>Ecdysozoa</taxon>
        <taxon>Nematoda</taxon>
        <taxon>Chromadorea</taxon>
        <taxon>Rhabditida</taxon>
        <taxon>Spirurina</taxon>
        <taxon>Ascaridomorpha</taxon>
        <taxon>Ascaridoidea</taxon>
        <taxon>Ascarididae</taxon>
        <taxon>Ascaris</taxon>
    </lineage>
</organism>
<evidence type="ECO:0000313" key="1">
    <source>
        <dbReference type="Proteomes" id="UP000036681"/>
    </source>
</evidence>